<dbReference type="InterPro" id="IPR050300">
    <property type="entry name" value="GDXG_lipolytic_enzyme"/>
</dbReference>
<evidence type="ECO:0000256" key="1">
    <source>
        <dbReference type="ARBA" id="ARBA00022801"/>
    </source>
</evidence>
<proteinExistence type="predicted"/>
<dbReference type="InterPro" id="IPR029058">
    <property type="entry name" value="AB_hydrolase_fold"/>
</dbReference>
<dbReference type="SUPFAM" id="SSF53474">
    <property type="entry name" value="alpha/beta-Hydrolases"/>
    <property type="match status" value="1"/>
</dbReference>
<dbReference type="PANTHER" id="PTHR48081:SF6">
    <property type="entry name" value="PEPTIDASE S9 PROLYL OLIGOPEPTIDASE CATALYTIC DOMAIN-CONTAINING PROTEIN"/>
    <property type="match status" value="1"/>
</dbReference>
<dbReference type="GO" id="GO:0016787">
    <property type="term" value="F:hydrolase activity"/>
    <property type="evidence" value="ECO:0007669"/>
    <property type="project" value="UniProtKB-KW"/>
</dbReference>
<keyword evidence="1" id="KW-0378">Hydrolase</keyword>
<gene>
    <name evidence="3" type="ORF">CHH57_06250</name>
</gene>
<protein>
    <recommendedName>
        <fullName evidence="2">BD-FAE-like domain-containing protein</fullName>
    </recommendedName>
</protein>
<feature type="domain" description="BD-FAE-like" evidence="2">
    <location>
        <begin position="38"/>
        <end position="212"/>
    </location>
</feature>
<evidence type="ECO:0000313" key="4">
    <source>
        <dbReference type="Proteomes" id="UP000216961"/>
    </source>
</evidence>
<dbReference type="EMBL" id="NPBQ01000033">
    <property type="protein sequence ID" value="PAD84053.1"/>
    <property type="molecule type" value="Genomic_DNA"/>
</dbReference>
<dbReference type="Gene3D" id="3.40.50.1820">
    <property type="entry name" value="alpha/beta hydrolase"/>
    <property type="match status" value="1"/>
</dbReference>
<reference evidence="3 4" key="1">
    <citation type="submission" date="2017-07" db="EMBL/GenBank/DDBJ databases">
        <title>Isolation and whole genome analysis of endospore-forming bacteria from heroin.</title>
        <authorList>
            <person name="Kalinowski J."/>
            <person name="Ahrens B."/>
            <person name="Al-Dilaimi A."/>
            <person name="Winkler A."/>
            <person name="Wibberg D."/>
            <person name="Schleenbecker U."/>
            <person name="Ruckert C."/>
            <person name="Wolfel R."/>
            <person name="Grass G."/>
        </authorList>
    </citation>
    <scope>NUCLEOTIDE SEQUENCE [LARGE SCALE GENOMIC DNA]</scope>
    <source>
        <strain evidence="3 4">7521-2</strain>
    </source>
</reference>
<accession>A0AA91Z1P5</accession>
<evidence type="ECO:0000313" key="3">
    <source>
        <dbReference type="EMBL" id="PAD84053.1"/>
    </source>
</evidence>
<dbReference type="AlphaFoldDB" id="A0AA91Z1P5"/>
<organism evidence="3 4">
    <name type="scientific">Niallia circulans</name>
    <name type="common">Bacillus circulans</name>
    <dbReference type="NCBI Taxonomy" id="1397"/>
    <lineage>
        <taxon>Bacteria</taxon>
        <taxon>Bacillati</taxon>
        <taxon>Bacillota</taxon>
        <taxon>Bacilli</taxon>
        <taxon>Bacillales</taxon>
        <taxon>Bacillaceae</taxon>
        <taxon>Niallia</taxon>
    </lineage>
</organism>
<name>A0AA91Z1P5_NIACI</name>
<comment type="caution">
    <text evidence="3">The sequence shown here is derived from an EMBL/GenBank/DDBJ whole genome shotgun (WGS) entry which is preliminary data.</text>
</comment>
<dbReference type="PANTHER" id="PTHR48081">
    <property type="entry name" value="AB HYDROLASE SUPERFAMILY PROTEIN C4A8.06C"/>
    <property type="match status" value="1"/>
</dbReference>
<dbReference type="Proteomes" id="UP000216961">
    <property type="component" value="Unassembled WGS sequence"/>
</dbReference>
<dbReference type="Pfam" id="PF20434">
    <property type="entry name" value="BD-FAE"/>
    <property type="match status" value="1"/>
</dbReference>
<dbReference type="InterPro" id="IPR049492">
    <property type="entry name" value="BD-FAE-like_dom"/>
</dbReference>
<evidence type="ECO:0000259" key="2">
    <source>
        <dbReference type="Pfam" id="PF20434"/>
    </source>
</evidence>
<sequence>MLNNISDLSVHMLKIINDNYNQISKENQHMTLHLSLLDNKKRPFILVCPGGGYHHLSEKEAQPIVKWLHSIGYHAGILHYPVGTINHASIIKELEEVFSQLRNNAKDWNLLENKIGVLGFSAGGHLASLACTKINNRANALVLCYPVITFTEPYGHSGSREHFLGKNPPNHLVEAYSIEHLVDENMPPTFIWHTADDQSVPVQNTIMLAESLAKFNIPFEYHIFPSGKHGLALAEESPYVHRWLSLAEAWLKTTLS</sequence>